<dbReference type="STRING" id="448386.A0A2V3IEN9"/>
<dbReference type="SUPFAM" id="SSF81901">
    <property type="entry name" value="HCP-like"/>
    <property type="match status" value="3"/>
</dbReference>
<accession>A0A2V3IEN9</accession>
<dbReference type="InterPro" id="IPR006597">
    <property type="entry name" value="Sel1-like"/>
</dbReference>
<dbReference type="Proteomes" id="UP000247409">
    <property type="component" value="Unassembled WGS sequence"/>
</dbReference>
<evidence type="ECO:0000256" key="1">
    <source>
        <dbReference type="ARBA" id="ARBA00038101"/>
    </source>
</evidence>
<name>A0A2V3IEN9_9FLOR</name>
<dbReference type="PANTHER" id="PTHR11102">
    <property type="entry name" value="SEL-1-LIKE PROTEIN"/>
    <property type="match status" value="1"/>
</dbReference>
<keyword evidence="2" id="KW-0175">Coiled coil</keyword>
<protein>
    <submittedName>
        <fullName evidence="3">Uncharacterized protein</fullName>
    </submittedName>
</protein>
<sequence>MPPRETSAADRARTFERAIKANNDIHAMIGLACMLTFGDEDFPKEPSRGVQLFERAIKQANAQRALLFLGLYFQHEGNRSERRRALPLLERAVQCWENYECIHALACFLMDEQCPKQDLLRAAQLFERSIRIKRDPDIMADLASLQLQNPVLQADKRSALRLYKEAIKKSNSPRLMHNLAVLYESGTPLLPRSFKKAAKWYQSAIDTAGDHRSKSCLALLLTSRDWDHPPQPARAAQLLEEALEQHHCEVYLLELADLYVEFPELQKTARALELFESAAKQYNSYEAIRSLLDFLAYGEQGFPVDYQRALSVLKHFRVQGGHDSFVEYTTACILWNGAFNVKRDRERAISIARPRRWFQDCTLSLMLRYGAPNLPRDRRAAKKYYKRIEEKTYFDLVHSLFISEPDDPEYDPARAEAIFRDIPISELDSGYIGWLPLSLRMGNIKLPYTGDERCFTYSFRKFGKGKDILVLNLASLLLEKTPKSVETGNEIVEMYESLMDTAVGDIATMNLSYLLWKGIAGITQNRKRAIELLDKLVQEKNNASARVLLASILAEDAGENNKQLERCSALWNSVKEDTEEEEELQKLAMLLSTTAKSVIGFQDECDCEPS</sequence>
<dbReference type="AlphaFoldDB" id="A0A2V3IEN9"/>
<evidence type="ECO:0000256" key="2">
    <source>
        <dbReference type="SAM" id="Coils"/>
    </source>
</evidence>
<reference evidence="3 4" key="1">
    <citation type="journal article" date="2018" name="Mol. Biol. Evol.">
        <title>Analysis of the draft genome of the red seaweed Gracilariopsis chorda provides insights into genome size evolution in Rhodophyta.</title>
        <authorList>
            <person name="Lee J."/>
            <person name="Yang E.C."/>
            <person name="Graf L."/>
            <person name="Yang J.H."/>
            <person name="Qiu H."/>
            <person name="Zel Zion U."/>
            <person name="Chan C.X."/>
            <person name="Stephens T.G."/>
            <person name="Weber A.P.M."/>
            <person name="Boo G.H."/>
            <person name="Boo S.M."/>
            <person name="Kim K.M."/>
            <person name="Shin Y."/>
            <person name="Jung M."/>
            <person name="Lee S.J."/>
            <person name="Yim H.S."/>
            <person name="Lee J.H."/>
            <person name="Bhattacharya D."/>
            <person name="Yoon H.S."/>
        </authorList>
    </citation>
    <scope>NUCLEOTIDE SEQUENCE [LARGE SCALE GENOMIC DNA]</scope>
    <source>
        <strain evidence="3 4">SKKU-2015</strain>
        <tissue evidence="3">Whole body</tissue>
    </source>
</reference>
<evidence type="ECO:0000313" key="4">
    <source>
        <dbReference type="Proteomes" id="UP000247409"/>
    </source>
</evidence>
<dbReference type="EMBL" id="NBIV01000285">
    <property type="protein sequence ID" value="PXF40537.1"/>
    <property type="molecule type" value="Genomic_DNA"/>
</dbReference>
<dbReference type="Gene3D" id="1.25.40.10">
    <property type="entry name" value="Tetratricopeptide repeat domain"/>
    <property type="match status" value="1"/>
</dbReference>
<dbReference type="PANTHER" id="PTHR11102:SF160">
    <property type="entry name" value="ERAD-ASSOCIATED E3 UBIQUITIN-PROTEIN LIGASE COMPONENT HRD3"/>
    <property type="match status" value="1"/>
</dbReference>
<gene>
    <name evidence="3" type="ORF">BWQ96_09752</name>
</gene>
<organism evidence="3 4">
    <name type="scientific">Gracilariopsis chorda</name>
    <dbReference type="NCBI Taxonomy" id="448386"/>
    <lineage>
        <taxon>Eukaryota</taxon>
        <taxon>Rhodophyta</taxon>
        <taxon>Florideophyceae</taxon>
        <taxon>Rhodymeniophycidae</taxon>
        <taxon>Gracilariales</taxon>
        <taxon>Gracilariaceae</taxon>
        <taxon>Gracilariopsis</taxon>
    </lineage>
</organism>
<dbReference type="InterPro" id="IPR011990">
    <property type="entry name" value="TPR-like_helical_dom_sf"/>
</dbReference>
<proteinExistence type="inferred from homology"/>
<dbReference type="Pfam" id="PF08238">
    <property type="entry name" value="Sel1"/>
    <property type="match status" value="8"/>
</dbReference>
<evidence type="ECO:0000313" key="3">
    <source>
        <dbReference type="EMBL" id="PXF40537.1"/>
    </source>
</evidence>
<comment type="caution">
    <text evidence="3">The sequence shown here is derived from an EMBL/GenBank/DDBJ whole genome shotgun (WGS) entry which is preliminary data.</text>
</comment>
<dbReference type="SMART" id="SM00671">
    <property type="entry name" value="SEL1"/>
    <property type="match status" value="5"/>
</dbReference>
<comment type="similarity">
    <text evidence="1">Belongs to the sel-1 family.</text>
</comment>
<dbReference type="InterPro" id="IPR050767">
    <property type="entry name" value="Sel1_AlgK"/>
</dbReference>
<feature type="coiled-coil region" evidence="2">
    <location>
        <begin position="519"/>
        <end position="546"/>
    </location>
</feature>
<keyword evidence="4" id="KW-1185">Reference proteome</keyword>